<gene>
    <name evidence="1" type="ORF">PZA08_00865</name>
</gene>
<evidence type="ECO:0000313" key="1">
    <source>
        <dbReference type="EMBL" id="WOB78743.1"/>
    </source>
</evidence>
<organism evidence="1 2">
    <name type="scientific">Brevundimonas nasdae</name>
    <dbReference type="NCBI Taxonomy" id="172043"/>
    <lineage>
        <taxon>Bacteria</taxon>
        <taxon>Pseudomonadati</taxon>
        <taxon>Pseudomonadota</taxon>
        <taxon>Alphaproteobacteria</taxon>
        <taxon>Caulobacterales</taxon>
        <taxon>Caulobacteraceae</taxon>
        <taxon>Brevundimonas</taxon>
    </lineage>
</organism>
<accession>A0ACD4VL92</accession>
<sequence length="65" mass="6938">MGDAIRARRHALKMSQEALADASRINRTHMGEVERGKRNMSIIAVMAVASALGCSLSELAGDAKL</sequence>
<protein>
    <submittedName>
        <fullName evidence="1">Helix-turn-helix transcriptional regulator</fullName>
    </submittedName>
</protein>
<reference evidence="1" key="1">
    <citation type="submission" date="2023-03" db="EMBL/GenBank/DDBJ databases">
        <title>Genome sequence of Brevundimonas nasdae SJTX8.</title>
        <authorList>
            <person name="Liang R."/>
        </authorList>
    </citation>
    <scope>NUCLEOTIDE SEQUENCE</scope>
    <source>
        <strain evidence="1">X8</strain>
    </source>
</reference>
<evidence type="ECO:0000313" key="2">
    <source>
        <dbReference type="Proteomes" id="UP001302493"/>
    </source>
</evidence>
<dbReference type="EMBL" id="CP119180">
    <property type="protein sequence ID" value="WOB78743.1"/>
    <property type="molecule type" value="Genomic_DNA"/>
</dbReference>
<proteinExistence type="predicted"/>
<name>A0ACD4VL92_9CAUL</name>
<dbReference type="Proteomes" id="UP001302493">
    <property type="component" value="Chromosome"/>
</dbReference>
<keyword evidence="2" id="KW-1185">Reference proteome</keyword>